<organism evidence="1 2">
    <name type="scientific">Serratia ureilytica</name>
    <dbReference type="NCBI Taxonomy" id="300181"/>
    <lineage>
        <taxon>Bacteria</taxon>
        <taxon>Pseudomonadati</taxon>
        <taxon>Pseudomonadota</taxon>
        <taxon>Gammaproteobacteria</taxon>
        <taxon>Enterobacterales</taxon>
        <taxon>Yersiniaceae</taxon>
        <taxon>Serratia</taxon>
    </lineage>
</organism>
<evidence type="ECO:0000313" key="1">
    <source>
        <dbReference type="EMBL" id="TXE24611.1"/>
    </source>
</evidence>
<sequence>MNTQQAVDIEKIVVGFAEQDNEAVYAEVEELDKKVPIHGFTAFIRKYLPQDFDQEALALGTDSTEYQELAGAAIWDCITELVKRQRAMEIYRRRHQFDEVA</sequence>
<comment type="caution">
    <text evidence="1">The sequence shown here is derived from an EMBL/GenBank/DDBJ whole genome shotgun (WGS) entry which is preliminary data.</text>
</comment>
<dbReference type="Proteomes" id="UP000321307">
    <property type="component" value="Unassembled WGS sequence"/>
</dbReference>
<dbReference type="EMBL" id="VOUP01000023">
    <property type="protein sequence ID" value="TXE24611.1"/>
    <property type="molecule type" value="Genomic_DNA"/>
</dbReference>
<proteinExistence type="predicted"/>
<dbReference type="AlphaFoldDB" id="A0A9X9G0I1"/>
<gene>
    <name evidence="1" type="ORF">FOT63_23660</name>
</gene>
<name>A0A9X9G0I1_9GAMM</name>
<accession>A0A9X9G0I1</accession>
<protein>
    <submittedName>
        <fullName evidence="1">Uncharacterized protein</fullName>
    </submittedName>
</protein>
<evidence type="ECO:0000313" key="2">
    <source>
        <dbReference type="Proteomes" id="UP000321307"/>
    </source>
</evidence>
<reference evidence="1 2" key="1">
    <citation type="submission" date="2019-07" db="EMBL/GenBank/DDBJ databases">
        <title>Serratia strains were isolated from fresh produce.</title>
        <authorList>
            <person name="Cho G.-S."/>
            <person name="Stein M."/>
            <person name="Lee W."/>
            <person name="Suh S.H."/>
            <person name="Franz C.M.A.P."/>
        </authorList>
    </citation>
    <scope>NUCLEOTIDE SEQUENCE [LARGE SCALE GENOMIC DNA]</scope>
    <source>
        <strain evidence="1 2">S17</strain>
    </source>
</reference>
<dbReference type="RefSeq" id="WP_147839097.1">
    <property type="nucleotide sequence ID" value="NZ_VOUP01000023.1"/>
</dbReference>